<evidence type="ECO:0000313" key="2">
    <source>
        <dbReference type="Proteomes" id="UP000664654"/>
    </source>
</evidence>
<sequence>MKSTDSLEQHVQQFKAQQPSDVMTQAAMARLQARLSAEPMAESPHLGLWQQINQWIKRSVRIPTWQVGGSLATVGLIALLYLGGGASHPAFAEVVEKLKQISTLQYTGTMYSNGQATMKLRVYYQAPSLVRTEFSPAMDNLDGPATINLMDTASGKGLILMPGPMMALPFDFGHQDSPEDDPLYWLEALKQYQGEVVTRDGGLIDGQATTLYRIEQSGVRTSIWAANDSQWPLKVIVTASGEKDQEVFKLEADLTFNQPLSPELFDFSAPGYHVGQPD</sequence>
<evidence type="ECO:0008006" key="3">
    <source>
        <dbReference type="Google" id="ProtNLM"/>
    </source>
</evidence>
<name>A0A939ILJ8_9ALTE</name>
<dbReference type="RefSeq" id="WP_206572414.1">
    <property type="nucleotide sequence ID" value="NZ_JAFKCV010000002.1"/>
</dbReference>
<protein>
    <recommendedName>
        <fullName evidence="3">DUF2092 domain-containing protein</fullName>
    </recommendedName>
</protein>
<accession>A0A939ILJ8</accession>
<comment type="caution">
    <text evidence="1">The sequence shown here is derived from an EMBL/GenBank/DDBJ whole genome shotgun (WGS) entry which is preliminary data.</text>
</comment>
<gene>
    <name evidence="1" type="ORF">J0A66_03535</name>
</gene>
<proteinExistence type="predicted"/>
<evidence type="ECO:0000313" key="1">
    <source>
        <dbReference type="EMBL" id="MBN7824293.1"/>
    </source>
</evidence>
<dbReference type="AlphaFoldDB" id="A0A939ILJ8"/>
<keyword evidence="2" id="KW-1185">Reference proteome</keyword>
<dbReference type="EMBL" id="JAFKCV010000002">
    <property type="protein sequence ID" value="MBN7824293.1"/>
    <property type="molecule type" value="Genomic_DNA"/>
</dbReference>
<organism evidence="1 2">
    <name type="scientific">Bowmanella dokdonensis</name>
    <dbReference type="NCBI Taxonomy" id="751969"/>
    <lineage>
        <taxon>Bacteria</taxon>
        <taxon>Pseudomonadati</taxon>
        <taxon>Pseudomonadota</taxon>
        <taxon>Gammaproteobacteria</taxon>
        <taxon>Alteromonadales</taxon>
        <taxon>Alteromonadaceae</taxon>
        <taxon>Bowmanella</taxon>
    </lineage>
</organism>
<reference evidence="1" key="1">
    <citation type="submission" date="2021-03" db="EMBL/GenBank/DDBJ databases">
        <title>novel species isolated from a fishpond in China.</title>
        <authorList>
            <person name="Lu H."/>
            <person name="Cai Z."/>
        </authorList>
    </citation>
    <scope>NUCLEOTIDE SEQUENCE</scope>
    <source>
        <strain evidence="1">JCM 30855</strain>
    </source>
</reference>
<dbReference type="Proteomes" id="UP000664654">
    <property type="component" value="Unassembled WGS sequence"/>
</dbReference>